<dbReference type="AlphaFoldDB" id="A0A6B8M827"/>
<dbReference type="Proteomes" id="UP000422569">
    <property type="component" value="Chromosome"/>
</dbReference>
<evidence type="ECO:0000256" key="1">
    <source>
        <dbReference type="SAM" id="MobiDB-lite"/>
    </source>
</evidence>
<feature type="chain" id="PRO_5025363501" evidence="2">
    <location>
        <begin position="36"/>
        <end position="449"/>
    </location>
</feature>
<feature type="compositionally biased region" description="Basic and acidic residues" evidence="1">
    <location>
        <begin position="437"/>
        <end position="449"/>
    </location>
</feature>
<dbReference type="InterPro" id="IPR007407">
    <property type="entry name" value="DUF459"/>
</dbReference>
<reference evidence="3 4" key="1">
    <citation type="submission" date="2019-09" db="EMBL/GenBank/DDBJ databases">
        <title>Isolation and complete genome sequencing of Methylocystis species.</title>
        <authorList>
            <person name="Rumah B.L."/>
            <person name="Stead C.E."/>
            <person name="Stevens B.C."/>
            <person name="Minton N.P."/>
            <person name="Grosse-Honebrink A."/>
            <person name="Zhang Y."/>
        </authorList>
    </citation>
    <scope>NUCLEOTIDE SEQUENCE [LARGE SCALE GENOMIC DNA]</scope>
    <source>
        <strain evidence="3 4">BRCS2</strain>
    </source>
</reference>
<dbReference type="KEGG" id="mpar:F7D14_16415"/>
<dbReference type="CDD" id="cd01829">
    <property type="entry name" value="SGNH_hydrolase_peri2"/>
    <property type="match status" value="1"/>
</dbReference>
<gene>
    <name evidence="3" type="ORF">F7D14_16415</name>
</gene>
<keyword evidence="4" id="KW-1185">Reference proteome</keyword>
<accession>A0A6B8M827</accession>
<dbReference type="Pfam" id="PF04311">
    <property type="entry name" value="DUF459"/>
    <property type="match status" value="1"/>
</dbReference>
<dbReference type="GO" id="GO:0016788">
    <property type="term" value="F:hydrolase activity, acting on ester bonds"/>
    <property type="evidence" value="ECO:0007669"/>
    <property type="project" value="UniProtKB-ARBA"/>
</dbReference>
<name>A0A6B8M827_9HYPH</name>
<feature type="region of interest" description="Disordered" evidence="1">
    <location>
        <begin position="327"/>
        <end position="449"/>
    </location>
</feature>
<keyword evidence="2" id="KW-0732">Signal</keyword>
<sequence>MSNDRKAKAFPLSRALALLLLALCGLLAFAPPSFAQDPFADFFGGLFGGGGKRAPVTRPEEPSRVRRIMPHQENRPPTYWRGGEAARSAAPKRAVRRSVEPSPGGGAEPTQERKETEVAANYFVAVMGDTLGILLANGLEETFADKPEIGVLRKSKESSGLVRDDFYDWQKAAREIANGQQKVDVAVVMIGSNDRQALRQGGESSEPFSPRWREIYVARIDAFLATFHEKKIPVIWVGLPVMKNENFSADMGKLDEIFRERVEKSGGVYVDLWDALADEKGQFSAFGPDVNGQIVKLRTADGVHLTDAGALSVAHFVANEIKKLYESRKPAPPQQTQPTAAAPPSGPQLPGQTSTAPANPAAPLVFRSPVKPSTTAAPTLPDRPAIGPVQSLTASPVASGASELARRAPSSPPASGDAQALAHHVFIEGGEPPPRPNRADDDSWRPAVH</sequence>
<feature type="region of interest" description="Disordered" evidence="1">
    <location>
        <begin position="71"/>
        <end position="114"/>
    </location>
</feature>
<protein>
    <submittedName>
        <fullName evidence="3">DUF459 domain-containing protein</fullName>
    </submittedName>
</protein>
<evidence type="ECO:0000313" key="4">
    <source>
        <dbReference type="Proteomes" id="UP000422569"/>
    </source>
</evidence>
<feature type="signal peptide" evidence="2">
    <location>
        <begin position="1"/>
        <end position="35"/>
    </location>
</feature>
<evidence type="ECO:0000313" key="3">
    <source>
        <dbReference type="EMBL" id="QGM98911.1"/>
    </source>
</evidence>
<dbReference type="SUPFAM" id="SSF52266">
    <property type="entry name" value="SGNH hydrolase"/>
    <property type="match status" value="1"/>
</dbReference>
<dbReference type="Gene3D" id="3.40.50.1110">
    <property type="entry name" value="SGNH hydrolase"/>
    <property type="match status" value="1"/>
</dbReference>
<evidence type="ECO:0000256" key="2">
    <source>
        <dbReference type="SAM" id="SignalP"/>
    </source>
</evidence>
<organism evidence="3 4">
    <name type="scientific">Methylocystis parvus</name>
    <dbReference type="NCBI Taxonomy" id="134"/>
    <lineage>
        <taxon>Bacteria</taxon>
        <taxon>Pseudomonadati</taxon>
        <taxon>Pseudomonadota</taxon>
        <taxon>Alphaproteobacteria</taxon>
        <taxon>Hyphomicrobiales</taxon>
        <taxon>Methylocystaceae</taxon>
        <taxon>Methylocystis</taxon>
    </lineage>
</organism>
<proteinExistence type="predicted"/>
<dbReference type="InterPro" id="IPR036514">
    <property type="entry name" value="SGNH_hydro_sf"/>
</dbReference>
<dbReference type="EMBL" id="CP044331">
    <property type="protein sequence ID" value="QGM98911.1"/>
    <property type="molecule type" value="Genomic_DNA"/>
</dbReference>